<evidence type="ECO:0000313" key="2">
    <source>
        <dbReference type="EMBL" id="VDD95842.1"/>
    </source>
</evidence>
<reference evidence="4" key="1">
    <citation type="submission" date="2017-02" db="UniProtKB">
        <authorList>
            <consortium name="WormBaseParasite"/>
        </authorList>
    </citation>
    <scope>IDENTIFICATION</scope>
</reference>
<dbReference type="Gene3D" id="3.40.50.1820">
    <property type="entry name" value="alpha/beta hydrolase"/>
    <property type="match status" value="1"/>
</dbReference>
<dbReference type="OrthoDB" id="77878at2759"/>
<dbReference type="SUPFAM" id="SSF53474">
    <property type="entry name" value="alpha/beta-Hydrolases"/>
    <property type="match status" value="1"/>
</dbReference>
<evidence type="ECO:0000313" key="4">
    <source>
        <dbReference type="WBParaSite" id="EVEC_0001128701-mRNA-1"/>
    </source>
</evidence>
<keyword evidence="1" id="KW-0812">Transmembrane</keyword>
<proteinExistence type="predicted"/>
<dbReference type="InterPro" id="IPR008547">
    <property type="entry name" value="DUF829_TMEM53"/>
</dbReference>
<gene>
    <name evidence="2" type="ORF">EVEC_LOCUS10593</name>
</gene>
<dbReference type="InterPro" id="IPR029058">
    <property type="entry name" value="AB_hydrolase_fold"/>
</dbReference>
<sequence>MMDLDNFILKVSEDPSAPLVMLFGWAGCKDRYLAKYLAIYQKAGYSVFGYTVDFRTVTSYQTYNKHALAVYERILRNNNFSSILMHVFSMNGASMVGALWKLFEEVECGNLIKEKVVGIIYDSAPAFTDVYRMSTAAALAFCPPTKYGLLLFWSYRIARIFLYLIFMTLVWLESLRRSDAWSRRFGYYHLCQITDLPKKQMVIYSLADSVCLSSSIEYYIAKQKVENVDIKTLVFPDSPHCEHFRLHETEYVKTCLDFLRSCVENRSPQDS</sequence>
<dbReference type="AlphaFoldDB" id="A0A0N4VK99"/>
<dbReference type="PANTHER" id="PTHR12265">
    <property type="entry name" value="TRANSMEMBRANE PROTEIN 53"/>
    <property type="match status" value="1"/>
</dbReference>
<keyword evidence="1" id="KW-1133">Transmembrane helix</keyword>
<keyword evidence="1" id="KW-0472">Membrane</keyword>
<evidence type="ECO:0000256" key="1">
    <source>
        <dbReference type="SAM" id="Phobius"/>
    </source>
</evidence>
<name>A0A0N4VK99_ENTVE</name>
<dbReference type="Proteomes" id="UP000274131">
    <property type="component" value="Unassembled WGS sequence"/>
</dbReference>
<dbReference type="WBParaSite" id="EVEC_0001128701-mRNA-1">
    <property type="protein sequence ID" value="EVEC_0001128701-mRNA-1"/>
    <property type="gene ID" value="EVEC_0001128701"/>
</dbReference>
<feature type="transmembrane region" description="Helical" evidence="1">
    <location>
        <begin position="153"/>
        <end position="172"/>
    </location>
</feature>
<dbReference type="EMBL" id="UXUI01010982">
    <property type="protein sequence ID" value="VDD95842.1"/>
    <property type="molecule type" value="Genomic_DNA"/>
</dbReference>
<evidence type="ECO:0000313" key="3">
    <source>
        <dbReference type="Proteomes" id="UP000274131"/>
    </source>
</evidence>
<protein>
    <submittedName>
        <fullName evidence="4">Transmembrane protein 53</fullName>
    </submittedName>
</protein>
<reference evidence="2 3" key="2">
    <citation type="submission" date="2018-10" db="EMBL/GenBank/DDBJ databases">
        <authorList>
            <consortium name="Pathogen Informatics"/>
        </authorList>
    </citation>
    <scope>NUCLEOTIDE SEQUENCE [LARGE SCALE GENOMIC DNA]</scope>
</reference>
<dbReference type="Pfam" id="PF05705">
    <property type="entry name" value="DUF829"/>
    <property type="match status" value="1"/>
</dbReference>
<organism evidence="4">
    <name type="scientific">Enterobius vermicularis</name>
    <name type="common">Human pinworm</name>
    <dbReference type="NCBI Taxonomy" id="51028"/>
    <lineage>
        <taxon>Eukaryota</taxon>
        <taxon>Metazoa</taxon>
        <taxon>Ecdysozoa</taxon>
        <taxon>Nematoda</taxon>
        <taxon>Chromadorea</taxon>
        <taxon>Rhabditida</taxon>
        <taxon>Spirurina</taxon>
        <taxon>Oxyuridomorpha</taxon>
        <taxon>Oxyuroidea</taxon>
        <taxon>Oxyuridae</taxon>
        <taxon>Enterobius</taxon>
    </lineage>
</organism>
<dbReference type="PANTHER" id="PTHR12265:SF41">
    <property type="entry name" value="TRANSMEMBRANE PROTEIN 53"/>
    <property type="match status" value="1"/>
</dbReference>
<keyword evidence="3" id="KW-1185">Reference proteome</keyword>
<accession>A0A0N4VK99</accession>